<dbReference type="Proteomes" id="UP000053398">
    <property type="component" value="Unassembled WGS sequence"/>
</dbReference>
<gene>
    <name evidence="12" type="ORF">AQJ11_39030</name>
</gene>
<dbReference type="InterPro" id="IPR027417">
    <property type="entry name" value="P-loop_NTPase"/>
</dbReference>
<evidence type="ECO:0000256" key="7">
    <source>
        <dbReference type="ARBA" id="ARBA00022989"/>
    </source>
</evidence>
<sequence length="1328" mass="144843">MSLLLFRRPPRRPGPEVPSGQLELQEPPVLPERQNGMSALLSYMPMAIMSLSMVLLYARPGATGGSGVYTYVIGGVMVASTAVMLVAQIMRSAGERKQRVGGDRRDYLRYLTQMRRRVREVVARQRDVHAWRNPEPAALWSVVRTTRLWERRSGHGDFAEVRLAVGEQRLGVRLAPLQTKPVEDLEPLAAHALRRFIRAYTSVADQPIAVHLRAYERVQLRGDTAAARAMVRAVLGQLAVFHAPDELNIAVCAGADETAYWEWVKWLPHAQHTTTSDGAGQRRLITRSTADLEEVLGEGFTGRLRFDPQSAPSTEEPFTVIVLDAAEVSANSRLASGGYRNAVVVDISGSLPVEAGPHILGLEVDPERLQMVGQDRTGRESLTPLGRPDALSLARARALARLMAPYRMHMGTEIAEPLTTDFDLTALLNVPDLHTYDIPRLWANRNPGQSDHLRVPIGIAEDGSPVELDFKESAQSGMGPHGMLIGATGSGKSELLRTLVSALTLTHSSEVLNLVLVDFKGGATFLGMERLPHTSAVITNLADEAALVTRMRDAVHGELIRRQELLRAAGNYSSLLEYERARLSGTPLEPLPSLLVVVDEFSELLAAHRDFIDLFVMIGRLGRSLGVHLLLASQRLDEGRVHQLESHLSYRIGLRTFSAMESRGVLGVPDAHQLPSAPGNGYLKSDQATLTRFKAAYVSGPYRPKQQTAQTAGGTGAVVRFDAGYVLPTQPATTPAAPLTEPEPEPDENAESLLQVAVGRLSAWPGARSAHRIWLPPLSTPPTLDGLLAVDGDLVAAPADNYHAPRPEGGGLRLPVGIVDRPFEQRREALVADLSGAGGHVGIAGGPQSGKSTLLRTLITGLAVTHTPKEVQFYCLDFGGGSLAQLKALPHLGTVTGRMDEERISRTIGEMVSLLARREREFAAHGIDSMATYRRLKAAGQFPEDLHGDVFLVIDGWTILRQDFFELAQTVTQLAARGLAYGLHLMVASPRWADFQSALRDQIASKFELRLGDPVDSILGMRAAQEVPRIAGRGMTEDKHHFLTALPRIDGNASAADLAEGTQALITTVNEAWDGPTAPAVRMLPATLTARELPPAEGIRIPLGVEENELEPFWHDFDTNPHLIVIGDTESGKTNLLRHLARSIVSRHGSREALFAMVDLRRELYDSVPEEYQLSYSVSLDAVREMIAAAADAIKARVPGPEITPDRLRERDWWSGPQVFLVIDDYDLLGSGGYGPSPFDPILEYLSHGAEIGLHLIVARAAGGAGRAMNDPLLRRLIEANTPSVLLSCPPSEGVLFGDVKPREFPPGRGYWISRRRKTQVQTALLDE</sequence>
<comment type="subcellular location">
    <subcellularLocation>
        <location evidence="1">Cell membrane</location>
        <topology evidence="1">Multi-pass membrane protein</topology>
    </subcellularLocation>
</comment>
<evidence type="ECO:0000256" key="6">
    <source>
        <dbReference type="ARBA" id="ARBA00022840"/>
    </source>
</evidence>
<dbReference type="EMBL" id="LMWP01000051">
    <property type="protein sequence ID" value="KUN16787.1"/>
    <property type="molecule type" value="Genomic_DNA"/>
</dbReference>
<feature type="domain" description="FtsK" evidence="11">
    <location>
        <begin position="1110"/>
        <end position="1293"/>
    </location>
</feature>
<feature type="transmembrane region" description="Helical" evidence="10">
    <location>
        <begin position="68"/>
        <end position="90"/>
    </location>
</feature>
<dbReference type="InterPro" id="IPR003593">
    <property type="entry name" value="AAA+_ATPase"/>
</dbReference>
<keyword evidence="13" id="KW-1185">Reference proteome</keyword>
<evidence type="ECO:0000313" key="13">
    <source>
        <dbReference type="Proteomes" id="UP000053398"/>
    </source>
</evidence>
<evidence type="ECO:0000256" key="2">
    <source>
        <dbReference type="ARBA" id="ARBA00022475"/>
    </source>
</evidence>
<evidence type="ECO:0000256" key="4">
    <source>
        <dbReference type="ARBA" id="ARBA00022737"/>
    </source>
</evidence>
<comment type="caution">
    <text evidence="12">The sequence shown here is derived from an EMBL/GenBank/DDBJ whole genome shotgun (WGS) entry which is preliminary data.</text>
</comment>
<keyword evidence="3 10" id="KW-0812">Transmembrane</keyword>
<dbReference type="PANTHER" id="PTHR22683">
    <property type="entry name" value="SPORULATION PROTEIN RELATED"/>
    <property type="match status" value="1"/>
</dbReference>
<feature type="transmembrane region" description="Helical" evidence="10">
    <location>
        <begin position="37"/>
        <end position="56"/>
    </location>
</feature>
<proteinExistence type="predicted"/>
<dbReference type="SMART" id="SM00382">
    <property type="entry name" value="AAA"/>
    <property type="match status" value="3"/>
</dbReference>
<keyword evidence="2" id="KW-1003">Cell membrane</keyword>
<dbReference type="InterPro" id="IPR023836">
    <property type="entry name" value="EccCa-like_Actinobacteria"/>
</dbReference>
<accession>A0A101PSB8</accession>
<reference evidence="12 13" key="1">
    <citation type="submission" date="2015-10" db="EMBL/GenBank/DDBJ databases">
        <title>Draft genome sequence of Streptomyces corchorusii DSM 40340, type strain for the species Streptomyces corchorusii.</title>
        <authorList>
            <person name="Ruckert C."/>
            <person name="Winkler A."/>
            <person name="Kalinowski J."/>
            <person name="Kampfer P."/>
            <person name="Glaeser S."/>
        </authorList>
    </citation>
    <scope>NUCLEOTIDE SEQUENCE [LARGE SCALE GENOMIC DNA]</scope>
    <source>
        <strain evidence="12 13">DSM 40340</strain>
    </source>
</reference>
<feature type="binding site" evidence="9">
    <location>
        <begin position="486"/>
        <end position="493"/>
    </location>
    <ligand>
        <name>ATP</name>
        <dbReference type="ChEBI" id="CHEBI:30616"/>
    </ligand>
</feature>
<dbReference type="InterPro" id="IPR050206">
    <property type="entry name" value="FtsK/SpoIIIE/SftA"/>
</dbReference>
<protein>
    <submittedName>
        <fullName evidence="12">Secretion protein EccC</fullName>
    </submittedName>
</protein>
<dbReference type="PANTHER" id="PTHR22683:SF1">
    <property type="entry name" value="TYPE VII SECRETION SYSTEM PROTEIN ESSC"/>
    <property type="match status" value="1"/>
</dbReference>
<feature type="domain" description="FtsK" evidence="11">
    <location>
        <begin position="463"/>
        <end position="663"/>
    </location>
</feature>
<evidence type="ECO:0000256" key="8">
    <source>
        <dbReference type="ARBA" id="ARBA00023136"/>
    </source>
</evidence>
<name>A0A101PSB8_STRCK</name>
<keyword evidence="5 9" id="KW-0547">Nucleotide-binding</keyword>
<evidence type="ECO:0000313" key="12">
    <source>
        <dbReference type="EMBL" id="KUN16787.1"/>
    </source>
</evidence>
<dbReference type="GO" id="GO:0003677">
    <property type="term" value="F:DNA binding"/>
    <property type="evidence" value="ECO:0007669"/>
    <property type="project" value="InterPro"/>
</dbReference>
<dbReference type="NCBIfam" id="TIGR03925">
    <property type="entry name" value="T7SS_EccC_b"/>
    <property type="match status" value="1"/>
</dbReference>
<evidence type="ECO:0000256" key="9">
    <source>
        <dbReference type="PROSITE-ProRule" id="PRU00289"/>
    </source>
</evidence>
<evidence type="ECO:0000256" key="10">
    <source>
        <dbReference type="SAM" id="Phobius"/>
    </source>
</evidence>
<feature type="domain" description="FtsK" evidence="11">
    <location>
        <begin position="827"/>
        <end position="1018"/>
    </location>
</feature>
<evidence type="ECO:0000256" key="1">
    <source>
        <dbReference type="ARBA" id="ARBA00004651"/>
    </source>
</evidence>
<dbReference type="Pfam" id="PF01580">
    <property type="entry name" value="FtsK_SpoIIIE"/>
    <property type="match status" value="3"/>
</dbReference>
<organism evidence="12 13">
    <name type="scientific">Streptomyces corchorusii</name>
    <name type="common">Streptomyces chibaensis</name>
    <dbReference type="NCBI Taxonomy" id="1903"/>
    <lineage>
        <taxon>Bacteria</taxon>
        <taxon>Bacillati</taxon>
        <taxon>Actinomycetota</taxon>
        <taxon>Actinomycetes</taxon>
        <taxon>Kitasatosporales</taxon>
        <taxon>Streptomycetaceae</taxon>
        <taxon>Streptomyces</taxon>
    </lineage>
</organism>
<dbReference type="InterPro" id="IPR002543">
    <property type="entry name" value="FtsK_dom"/>
</dbReference>
<evidence type="ECO:0000259" key="11">
    <source>
        <dbReference type="PROSITE" id="PS50901"/>
    </source>
</evidence>
<keyword evidence="8 10" id="KW-0472">Membrane</keyword>
<dbReference type="NCBIfam" id="TIGR03924">
    <property type="entry name" value="T7SS_EccC_a"/>
    <property type="match status" value="1"/>
</dbReference>
<dbReference type="GO" id="GO:0005524">
    <property type="term" value="F:ATP binding"/>
    <property type="evidence" value="ECO:0007669"/>
    <property type="project" value="UniProtKB-UniRule"/>
</dbReference>
<evidence type="ECO:0000256" key="5">
    <source>
        <dbReference type="ARBA" id="ARBA00022741"/>
    </source>
</evidence>
<dbReference type="PROSITE" id="PS50901">
    <property type="entry name" value="FTSK"/>
    <property type="match status" value="3"/>
</dbReference>
<keyword evidence="4" id="KW-0677">Repeat</keyword>
<dbReference type="InterPro" id="IPR023837">
    <property type="entry name" value="EccCb-like_Actinobacteria"/>
</dbReference>
<feature type="binding site" evidence="9">
    <location>
        <begin position="1127"/>
        <end position="1134"/>
    </location>
    <ligand>
        <name>ATP</name>
        <dbReference type="ChEBI" id="CHEBI:30616"/>
    </ligand>
</feature>
<feature type="binding site" evidence="9">
    <location>
        <begin position="845"/>
        <end position="852"/>
    </location>
    <ligand>
        <name>ATP</name>
        <dbReference type="ChEBI" id="CHEBI:30616"/>
    </ligand>
</feature>
<dbReference type="SUPFAM" id="SSF52540">
    <property type="entry name" value="P-loop containing nucleoside triphosphate hydrolases"/>
    <property type="match status" value="3"/>
</dbReference>
<keyword evidence="7 10" id="KW-1133">Transmembrane helix</keyword>
<keyword evidence="6 9" id="KW-0067">ATP-binding</keyword>
<dbReference type="GO" id="GO:0005886">
    <property type="term" value="C:plasma membrane"/>
    <property type="evidence" value="ECO:0007669"/>
    <property type="project" value="UniProtKB-SubCell"/>
</dbReference>
<evidence type="ECO:0000256" key="3">
    <source>
        <dbReference type="ARBA" id="ARBA00022692"/>
    </source>
</evidence>
<dbReference type="Gene3D" id="3.40.50.300">
    <property type="entry name" value="P-loop containing nucleotide triphosphate hydrolases"/>
    <property type="match status" value="3"/>
</dbReference>